<evidence type="ECO:0000256" key="14">
    <source>
        <dbReference type="SAM" id="MobiDB-lite"/>
    </source>
</evidence>
<evidence type="ECO:0000313" key="18">
    <source>
        <dbReference type="Proteomes" id="UP000827549"/>
    </source>
</evidence>
<evidence type="ECO:0000256" key="2">
    <source>
        <dbReference type="ARBA" id="ARBA00006278"/>
    </source>
</evidence>
<evidence type="ECO:0000256" key="8">
    <source>
        <dbReference type="ARBA" id="ARBA00022989"/>
    </source>
</evidence>
<dbReference type="Pfam" id="PF08030">
    <property type="entry name" value="NAD_binding_6"/>
    <property type="match status" value="1"/>
</dbReference>
<evidence type="ECO:0000256" key="15">
    <source>
        <dbReference type="SAM" id="Phobius"/>
    </source>
</evidence>
<comment type="similarity">
    <text evidence="2">Belongs to the ferric reductase (FRE) family.</text>
</comment>
<sequence length="630" mass="68384">MSLYARANATVAATGTAVKNATASAAKTTTTALTKAQKLQRTAHRIDGAIYKWYVIAGVVFALSAVYVLGLLRALVIRRRVAAKRKAGATPTYGTTKAGGLTTAPRALKALYDNAAYVRVLPLYLYQRTTLAEAFWTIAYIGVCLGFGFWGSIFRNLPLDIANPMGLISMSQIPLVVGLASRNNVLSYLTGIGYEKLNFLHRTAARVMVLSVALHALTWAHRGLPTDNNIHSDVFKWGVSAGSCLLVVFLTSFAIVRRVAYEAFLFIHIVFVLMFLVAVYHHYEPYNYWVWPGLFLWGLDRFVGFARLVLVNKLWFRSNSTIELVDTDVLRVTVNRPLLRWSPGQHAFLTMPQVAGLRYEQHPFTIANVPDGTGNAVFLLRAQNGFTRRLVNKLADDVSTSINTYVEGPYGISHDMNHYDSVLLVAGGTGVTFALSHLLSIIKAGREGKTAVSHVRLVWNVRDASHARWIAPLLNDAIAAGAGGVSVSIDFYITRSEASGEPEEKGHTADRDPAPDATDSPATTSPSGSSTGVDQEEEKPSASDKLMLAAGLNAAAATVAHFHNGRSHLEHILREDVDASAVDAAGVHVAVCGPTSLALDTRRAVCKVNSSVAVLRGQNPVTFYSETFGW</sequence>
<dbReference type="PROSITE" id="PS51384">
    <property type="entry name" value="FAD_FR"/>
    <property type="match status" value="1"/>
</dbReference>
<feature type="transmembrane region" description="Helical" evidence="15">
    <location>
        <begin position="53"/>
        <end position="76"/>
    </location>
</feature>
<evidence type="ECO:0000256" key="13">
    <source>
        <dbReference type="ARBA" id="ARBA00048483"/>
    </source>
</evidence>
<evidence type="ECO:0000256" key="12">
    <source>
        <dbReference type="ARBA" id="ARBA00023180"/>
    </source>
</evidence>
<dbReference type="Gene3D" id="2.40.30.10">
    <property type="entry name" value="Translation factors"/>
    <property type="match status" value="1"/>
</dbReference>
<evidence type="ECO:0000256" key="4">
    <source>
        <dbReference type="ARBA" id="ARBA00022448"/>
    </source>
</evidence>
<organism evidence="17 18">
    <name type="scientific">Vanrija pseudolonga</name>
    <dbReference type="NCBI Taxonomy" id="143232"/>
    <lineage>
        <taxon>Eukaryota</taxon>
        <taxon>Fungi</taxon>
        <taxon>Dikarya</taxon>
        <taxon>Basidiomycota</taxon>
        <taxon>Agaricomycotina</taxon>
        <taxon>Tremellomycetes</taxon>
        <taxon>Trichosporonales</taxon>
        <taxon>Trichosporonaceae</taxon>
        <taxon>Vanrija</taxon>
    </lineage>
</organism>
<evidence type="ECO:0000256" key="6">
    <source>
        <dbReference type="ARBA" id="ARBA00022692"/>
    </source>
</evidence>
<dbReference type="GO" id="GO:0015677">
    <property type="term" value="P:copper ion import"/>
    <property type="evidence" value="ECO:0007669"/>
    <property type="project" value="TreeGrafter"/>
</dbReference>
<evidence type="ECO:0000256" key="5">
    <source>
        <dbReference type="ARBA" id="ARBA00022475"/>
    </source>
</evidence>
<dbReference type="EC" id="1.16.1.9" evidence="3"/>
<dbReference type="GO" id="GO:0005886">
    <property type="term" value="C:plasma membrane"/>
    <property type="evidence" value="ECO:0007669"/>
    <property type="project" value="UniProtKB-SubCell"/>
</dbReference>
<dbReference type="PANTHER" id="PTHR32361">
    <property type="entry name" value="FERRIC/CUPRIC REDUCTASE TRANSMEMBRANE COMPONENT"/>
    <property type="match status" value="1"/>
</dbReference>
<keyword evidence="11 15" id="KW-0472">Membrane</keyword>
<keyword evidence="9" id="KW-0560">Oxidoreductase</keyword>
<dbReference type="GO" id="GO:0052851">
    <property type="term" value="F:ferric-chelate reductase (NADPH) activity"/>
    <property type="evidence" value="ECO:0007669"/>
    <property type="project" value="UniProtKB-EC"/>
</dbReference>
<dbReference type="SUPFAM" id="SSF52343">
    <property type="entry name" value="Ferredoxin reductase-like, C-terminal NADP-linked domain"/>
    <property type="match status" value="1"/>
</dbReference>
<dbReference type="GO" id="GO:0006826">
    <property type="term" value="P:iron ion transport"/>
    <property type="evidence" value="ECO:0007669"/>
    <property type="project" value="TreeGrafter"/>
</dbReference>
<accession>A0AAF0Y789</accession>
<dbReference type="AlphaFoldDB" id="A0AAF0Y789"/>
<feature type="transmembrane region" description="Helical" evidence="15">
    <location>
        <begin position="263"/>
        <end position="283"/>
    </location>
</feature>
<keyword evidence="7" id="KW-0249">Electron transport</keyword>
<evidence type="ECO:0000256" key="10">
    <source>
        <dbReference type="ARBA" id="ARBA00023065"/>
    </source>
</evidence>
<evidence type="ECO:0000256" key="7">
    <source>
        <dbReference type="ARBA" id="ARBA00022982"/>
    </source>
</evidence>
<evidence type="ECO:0000256" key="3">
    <source>
        <dbReference type="ARBA" id="ARBA00012668"/>
    </source>
</evidence>
<keyword evidence="18" id="KW-1185">Reference proteome</keyword>
<keyword evidence="12" id="KW-0325">Glycoprotein</keyword>
<dbReference type="GO" id="GO:0006879">
    <property type="term" value="P:intracellular iron ion homeostasis"/>
    <property type="evidence" value="ECO:0007669"/>
    <property type="project" value="TreeGrafter"/>
</dbReference>
<feature type="domain" description="FAD-binding FR-type" evidence="16">
    <location>
        <begin position="301"/>
        <end position="416"/>
    </location>
</feature>
<gene>
    <name evidence="17" type="primary">FRE2_0</name>
    <name evidence="17" type="ORF">LOC62_02G002527</name>
</gene>
<protein>
    <recommendedName>
        <fullName evidence="3">ferric-chelate reductase (NADPH)</fullName>
        <ecNumber evidence="3">1.16.1.9</ecNumber>
    </recommendedName>
</protein>
<keyword evidence="5" id="KW-1003">Cell membrane</keyword>
<dbReference type="Gene3D" id="3.40.50.80">
    <property type="entry name" value="Nucleotide-binding domain of ferredoxin-NADP reductase (FNR) module"/>
    <property type="match status" value="1"/>
</dbReference>
<dbReference type="InterPro" id="IPR017938">
    <property type="entry name" value="Riboflavin_synthase-like_b-brl"/>
</dbReference>
<reference evidence="17" key="1">
    <citation type="submission" date="2023-10" db="EMBL/GenBank/DDBJ databases">
        <authorList>
            <person name="Noh H."/>
        </authorList>
    </citation>
    <scope>NUCLEOTIDE SEQUENCE</scope>
    <source>
        <strain evidence="17">DUCC4014</strain>
    </source>
</reference>
<name>A0AAF0Y789_9TREE</name>
<dbReference type="RefSeq" id="XP_062625023.1">
    <property type="nucleotide sequence ID" value="XM_062769039.1"/>
</dbReference>
<comment type="subcellular location">
    <subcellularLocation>
        <location evidence="1">Cell membrane</location>
        <topology evidence="1">Multi-pass membrane protein</topology>
    </subcellularLocation>
</comment>
<dbReference type="InterPro" id="IPR051410">
    <property type="entry name" value="Ferric/Cupric_Reductase"/>
</dbReference>
<feature type="transmembrane region" description="Helical" evidence="15">
    <location>
        <begin position="134"/>
        <end position="153"/>
    </location>
</feature>
<keyword evidence="10" id="KW-0406">Ion transport</keyword>
<evidence type="ECO:0000313" key="17">
    <source>
        <dbReference type="EMBL" id="WOO78991.1"/>
    </source>
</evidence>
<dbReference type="Pfam" id="PF08022">
    <property type="entry name" value="FAD_binding_8"/>
    <property type="match status" value="1"/>
</dbReference>
<dbReference type="Pfam" id="PF01794">
    <property type="entry name" value="Ferric_reduct"/>
    <property type="match status" value="1"/>
</dbReference>
<keyword evidence="4" id="KW-0813">Transport</keyword>
<proteinExistence type="inferred from homology"/>
<dbReference type="SFLD" id="SFLDG01168">
    <property type="entry name" value="Ferric_reductase_subgroup_(FRE"/>
    <property type="match status" value="1"/>
</dbReference>
<dbReference type="GeneID" id="87805774"/>
<dbReference type="InterPro" id="IPR039261">
    <property type="entry name" value="FNR_nucleotide-bd"/>
</dbReference>
<evidence type="ECO:0000259" key="16">
    <source>
        <dbReference type="PROSITE" id="PS51384"/>
    </source>
</evidence>
<evidence type="ECO:0000256" key="1">
    <source>
        <dbReference type="ARBA" id="ARBA00004651"/>
    </source>
</evidence>
<dbReference type="PANTHER" id="PTHR32361:SF9">
    <property type="entry name" value="FERRIC REDUCTASE TRANSMEMBRANE COMPONENT 3-RELATED"/>
    <property type="match status" value="1"/>
</dbReference>
<feature type="transmembrane region" description="Helical" evidence="15">
    <location>
        <begin position="234"/>
        <end position="256"/>
    </location>
</feature>
<dbReference type="CDD" id="cd06186">
    <property type="entry name" value="NOX_Duox_like_FAD_NADP"/>
    <property type="match status" value="1"/>
</dbReference>
<dbReference type="SUPFAM" id="SSF63380">
    <property type="entry name" value="Riboflavin synthase domain-like"/>
    <property type="match status" value="1"/>
</dbReference>
<dbReference type="SFLD" id="SFLDS00052">
    <property type="entry name" value="Ferric_Reductase_Domain"/>
    <property type="match status" value="1"/>
</dbReference>
<evidence type="ECO:0000256" key="9">
    <source>
        <dbReference type="ARBA" id="ARBA00023002"/>
    </source>
</evidence>
<dbReference type="InterPro" id="IPR013112">
    <property type="entry name" value="FAD-bd_8"/>
</dbReference>
<feature type="transmembrane region" description="Helical" evidence="15">
    <location>
        <begin position="289"/>
        <end position="310"/>
    </location>
</feature>
<feature type="transmembrane region" description="Helical" evidence="15">
    <location>
        <begin position="173"/>
        <end position="191"/>
    </location>
</feature>
<keyword evidence="6 15" id="KW-0812">Transmembrane</keyword>
<feature type="transmembrane region" description="Helical" evidence="15">
    <location>
        <begin position="203"/>
        <end position="222"/>
    </location>
</feature>
<dbReference type="InterPro" id="IPR013121">
    <property type="entry name" value="Fe_red_NAD-bd_6"/>
</dbReference>
<feature type="compositionally biased region" description="Basic and acidic residues" evidence="14">
    <location>
        <begin position="502"/>
        <end position="514"/>
    </location>
</feature>
<feature type="region of interest" description="Disordered" evidence="14">
    <location>
        <begin position="498"/>
        <end position="543"/>
    </location>
</feature>
<dbReference type="EMBL" id="CP086715">
    <property type="protein sequence ID" value="WOO78991.1"/>
    <property type="molecule type" value="Genomic_DNA"/>
</dbReference>
<comment type="catalytic activity">
    <reaction evidence="13">
        <text>2 a Fe(II)-siderophore + NADP(+) + H(+) = 2 a Fe(III)-siderophore + NADPH</text>
        <dbReference type="Rhea" id="RHEA:28795"/>
        <dbReference type="Rhea" id="RHEA-COMP:11342"/>
        <dbReference type="Rhea" id="RHEA-COMP:11344"/>
        <dbReference type="ChEBI" id="CHEBI:15378"/>
        <dbReference type="ChEBI" id="CHEBI:29033"/>
        <dbReference type="ChEBI" id="CHEBI:29034"/>
        <dbReference type="ChEBI" id="CHEBI:57783"/>
        <dbReference type="ChEBI" id="CHEBI:58349"/>
        <dbReference type="EC" id="1.16.1.9"/>
    </reaction>
</comment>
<dbReference type="InterPro" id="IPR017927">
    <property type="entry name" value="FAD-bd_FR_type"/>
</dbReference>
<dbReference type="Proteomes" id="UP000827549">
    <property type="component" value="Chromosome 2"/>
</dbReference>
<dbReference type="InterPro" id="IPR013130">
    <property type="entry name" value="Fe3_Rdtase_TM_dom"/>
</dbReference>
<keyword evidence="8 15" id="KW-1133">Transmembrane helix</keyword>
<evidence type="ECO:0000256" key="11">
    <source>
        <dbReference type="ARBA" id="ARBA00023136"/>
    </source>
</evidence>
<feature type="compositionally biased region" description="Low complexity" evidence="14">
    <location>
        <begin position="515"/>
        <end position="531"/>
    </location>
</feature>